<keyword evidence="2" id="KW-0802">TPR repeat</keyword>
<organism evidence="3 4">
    <name type="scientific">Desulfobotulus pelophilus</name>
    <dbReference type="NCBI Taxonomy" id="2823377"/>
    <lineage>
        <taxon>Bacteria</taxon>
        <taxon>Pseudomonadati</taxon>
        <taxon>Thermodesulfobacteriota</taxon>
        <taxon>Desulfobacteria</taxon>
        <taxon>Desulfobacterales</taxon>
        <taxon>Desulfobacteraceae</taxon>
        <taxon>Desulfobotulus</taxon>
    </lineage>
</organism>
<dbReference type="SUPFAM" id="SSF48452">
    <property type="entry name" value="TPR-like"/>
    <property type="match status" value="2"/>
</dbReference>
<protein>
    <submittedName>
        <fullName evidence="3">Tetratricopeptide repeat protein</fullName>
    </submittedName>
</protein>
<evidence type="ECO:0000313" key="3">
    <source>
        <dbReference type="EMBL" id="MCW7752503.1"/>
    </source>
</evidence>
<evidence type="ECO:0000256" key="1">
    <source>
        <dbReference type="ARBA" id="ARBA00022737"/>
    </source>
</evidence>
<dbReference type="PANTHER" id="PTHR45586:SF1">
    <property type="entry name" value="LIPOPOLYSACCHARIDE ASSEMBLY PROTEIN B"/>
    <property type="match status" value="1"/>
</dbReference>
<keyword evidence="4" id="KW-1185">Reference proteome</keyword>
<accession>A0ABT3N4X8</accession>
<dbReference type="InterPro" id="IPR051012">
    <property type="entry name" value="CellSynth/LPSAsmb/PSIAsmb"/>
</dbReference>
<gene>
    <name evidence="3" type="ORF">OOT00_00725</name>
</gene>
<dbReference type="Gene3D" id="1.25.40.10">
    <property type="entry name" value="Tetratricopeptide repeat domain"/>
    <property type="match status" value="2"/>
</dbReference>
<proteinExistence type="predicted"/>
<keyword evidence="1" id="KW-0677">Repeat</keyword>
<dbReference type="Proteomes" id="UP001209681">
    <property type="component" value="Unassembled WGS sequence"/>
</dbReference>
<dbReference type="InterPro" id="IPR011990">
    <property type="entry name" value="TPR-like_helical_dom_sf"/>
</dbReference>
<evidence type="ECO:0000313" key="4">
    <source>
        <dbReference type="Proteomes" id="UP001209681"/>
    </source>
</evidence>
<dbReference type="PANTHER" id="PTHR45586">
    <property type="entry name" value="TPR REPEAT-CONTAINING PROTEIN PA4667"/>
    <property type="match status" value="1"/>
</dbReference>
<dbReference type="EMBL" id="JAPFPW010000001">
    <property type="protein sequence ID" value="MCW7752503.1"/>
    <property type="molecule type" value="Genomic_DNA"/>
</dbReference>
<name>A0ABT3N4X8_9BACT</name>
<comment type="caution">
    <text evidence="3">The sequence shown here is derived from an EMBL/GenBank/DDBJ whole genome shotgun (WGS) entry which is preliminary data.</text>
</comment>
<dbReference type="SMART" id="SM00028">
    <property type="entry name" value="TPR"/>
    <property type="match status" value="4"/>
</dbReference>
<dbReference type="InterPro" id="IPR019734">
    <property type="entry name" value="TPR_rpt"/>
</dbReference>
<dbReference type="Pfam" id="PF13432">
    <property type="entry name" value="TPR_16"/>
    <property type="match status" value="3"/>
</dbReference>
<evidence type="ECO:0000256" key="2">
    <source>
        <dbReference type="ARBA" id="ARBA00022803"/>
    </source>
</evidence>
<sequence>MASEFRAGDVLEQVRQQLESGENEKALERLLVLEAERKGQSFFWQLLGIARLRMQDREGAAAAFAKGLERDDTDALLWRNLGWAFHGMERWADGREAFERALSFSGEGEDAYGMALCLYGEKRFREAMNILIPWMEEDGDGSRTRLFLHAALAAGIPEKEILGRARAFTRNGGHASDWQFLAQVEHLAGNPGRAALAMETALGMGPSEPDGWVQVARLYAREGLFASAARSLQNAGSGWEQERVGYLLAAGIYGEALDLLEKTGGTEAGMLEVRIRIQQGDPRAALARLNRMEENPEVHYARGLCYWELGEYEKAGLYFSRLLENPAWKEAVQGLSDRMKRLESNP</sequence>
<reference evidence="3 4" key="1">
    <citation type="submission" date="2022-11" db="EMBL/GenBank/DDBJ databases">
        <title>Desulfobotulus tamanensis H1 sp. nov. - anaerobic, alkaliphilic, sulphate reducing bacterium isolated from terrestrial mud volcano.</title>
        <authorList>
            <person name="Frolova A."/>
            <person name="Merkel A.Y."/>
            <person name="Slobodkin A.I."/>
        </authorList>
    </citation>
    <scope>NUCLEOTIDE SEQUENCE [LARGE SCALE GENOMIC DNA]</scope>
    <source>
        <strain evidence="3 4">H1</strain>
    </source>
</reference>
<dbReference type="RefSeq" id="WP_265423370.1">
    <property type="nucleotide sequence ID" value="NZ_JAPFPW010000001.1"/>
</dbReference>